<proteinExistence type="predicted"/>
<accession>A0AAN6PLB9</accession>
<dbReference type="SUPFAM" id="SSF56112">
    <property type="entry name" value="Protein kinase-like (PK-like)"/>
    <property type="match status" value="1"/>
</dbReference>
<sequence length="274" mass="31163">MFYIARLKPWVRGIADSLVFVDTVEDDIFVYEFLPTDLLRFSQPALSVETKRSILKSVLTGLSELHNRGIMHTDIKPNNILVDYNETLGEAPIVTQVRISDLEDSVLLREGRCMQGCLCGNELWRSPESWARAKQDHASHIYSFAVLAIHVMLNHTVFRPSDEELDGDMAWWHILRLHISYFADEEGFRGLLKHVGQENPFFDRLIALAGDFDAEKLRKPFALWHYVDAGFRDLVGKMANLDPKKRITATEALQHPWFQGVATIGESTGPNGVV</sequence>
<keyword evidence="2" id="KW-0808">Transferase</keyword>
<dbReference type="Gene3D" id="1.10.510.10">
    <property type="entry name" value="Transferase(Phosphotransferase) domain 1"/>
    <property type="match status" value="1"/>
</dbReference>
<dbReference type="Pfam" id="PF00069">
    <property type="entry name" value="Pkinase"/>
    <property type="match status" value="1"/>
</dbReference>
<keyword evidence="2" id="KW-0418">Kinase</keyword>
<dbReference type="GO" id="GO:0005524">
    <property type="term" value="F:ATP binding"/>
    <property type="evidence" value="ECO:0007669"/>
    <property type="project" value="InterPro"/>
</dbReference>
<protein>
    <submittedName>
        <fullName evidence="2">Kinase-like domain-containing protein</fullName>
    </submittedName>
</protein>
<gene>
    <name evidence="2" type="ORF">C8A01DRAFT_44207</name>
</gene>
<dbReference type="PROSITE" id="PS50011">
    <property type="entry name" value="PROTEIN_KINASE_DOM"/>
    <property type="match status" value="1"/>
</dbReference>
<organism evidence="2 3">
    <name type="scientific">Parachaetomium inaequale</name>
    <dbReference type="NCBI Taxonomy" id="2588326"/>
    <lineage>
        <taxon>Eukaryota</taxon>
        <taxon>Fungi</taxon>
        <taxon>Dikarya</taxon>
        <taxon>Ascomycota</taxon>
        <taxon>Pezizomycotina</taxon>
        <taxon>Sordariomycetes</taxon>
        <taxon>Sordariomycetidae</taxon>
        <taxon>Sordariales</taxon>
        <taxon>Chaetomiaceae</taxon>
        <taxon>Parachaetomium</taxon>
    </lineage>
</organism>
<name>A0AAN6PLB9_9PEZI</name>
<dbReference type="InterPro" id="IPR000719">
    <property type="entry name" value="Prot_kinase_dom"/>
</dbReference>
<dbReference type="EMBL" id="MU854335">
    <property type="protein sequence ID" value="KAK4042852.1"/>
    <property type="molecule type" value="Genomic_DNA"/>
</dbReference>
<dbReference type="PANTHER" id="PTHR44167">
    <property type="entry name" value="OVARIAN-SPECIFIC SERINE/THREONINE-PROTEIN KINASE LOK-RELATED"/>
    <property type="match status" value="1"/>
</dbReference>
<dbReference type="GO" id="GO:0044773">
    <property type="term" value="P:mitotic DNA damage checkpoint signaling"/>
    <property type="evidence" value="ECO:0007669"/>
    <property type="project" value="TreeGrafter"/>
</dbReference>
<dbReference type="InterPro" id="IPR011009">
    <property type="entry name" value="Kinase-like_dom_sf"/>
</dbReference>
<evidence type="ECO:0000313" key="3">
    <source>
        <dbReference type="Proteomes" id="UP001303115"/>
    </source>
</evidence>
<dbReference type="PANTHER" id="PTHR44167:SF30">
    <property type="entry name" value="PHOSPHORYLASE KINASE"/>
    <property type="match status" value="1"/>
</dbReference>
<feature type="domain" description="Protein kinase" evidence="1">
    <location>
        <begin position="1"/>
        <end position="258"/>
    </location>
</feature>
<dbReference type="PROSITE" id="PS00108">
    <property type="entry name" value="PROTEIN_KINASE_ST"/>
    <property type="match status" value="1"/>
</dbReference>
<comment type="caution">
    <text evidence="2">The sequence shown here is derived from an EMBL/GenBank/DDBJ whole genome shotgun (WGS) entry which is preliminary data.</text>
</comment>
<dbReference type="GO" id="GO:0005634">
    <property type="term" value="C:nucleus"/>
    <property type="evidence" value="ECO:0007669"/>
    <property type="project" value="TreeGrafter"/>
</dbReference>
<dbReference type="SMART" id="SM00220">
    <property type="entry name" value="S_TKc"/>
    <property type="match status" value="1"/>
</dbReference>
<dbReference type="InterPro" id="IPR008271">
    <property type="entry name" value="Ser/Thr_kinase_AS"/>
</dbReference>
<evidence type="ECO:0000259" key="1">
    <source>
        <dbReference type="PROSITE" id="PS50011"/>
    </source>
</evidence>
<reference evidence="3" key="1">
    <citation type="journal article" date="2023" name="Mol. Phylogenet. Evol.">
        <title>Genome-scale phylogeny and comparative genomics of the fungal order Sordariales.</title>
        <authorList>
            <person name="Hensen N."/>
            <person name="Bonometti L."/>
            <person name="Westerberg I."/>
            <person name="Brannstrom I.O."/>
            <person name="Guillou S."/>
            <person name="Cros-Aarteil S."/>
            <person name="Calhoun S."/>
            <person name="Haridas S."/>
            <person name="Kuo A."/>
            <person name="Mondo S."/>
            <person name="Pangilinan J."/>
            <person name="Riley R."/>
            <person name="LaButti K."/>
            <person name="Andreopoulos B."/>
            <person name="Lipzen A."/>
            <person name="Chen C."/>
            <person name="Yan M."/>
            <person name="Daum C."/>
            <person name="Ng V."/>
            <person name="Clum A."/>
            <person name="Steindorff A."/>
            <person name="Ohm R.A."/>
            <person name="Martin F."/>
            <person name="Silar P."/>
            <person name="Natvig D.O."/>
            <person name="Lalanne C."/>
            <person name="Gautier V."/>
            <person name="Ament-Velasquez S.L."/>
            <person name="Kruys A."/>
            <person name="Hutchinson M.I."/>
            <person name="Powell A.J."/>
            <person name="Barry K."/>
            <person name="Miller A.N."/>
            <person name="Grigoriev I.V."/>
            <person name="Debuchy R."/>
            <person name="Gladieux P."/>
            <person name="Hiltunen Thoren M."/>
            <person name="Johannesson H."/>
        </authorList>
    </citation>
    <scope>NUCLEOTIDE SEQUENCE [LARGE SCALE GENOMIC DNA]</scope>
    <source>
        <strain evidence="3">CBS 284.82</strain>
    </source>
</reference>
<evidence type="ECO:0000313" key="2">
    <source>
        <dbReference type="EMBL" id="KAK4042852.1"/>
    </source>
</evidence>
<keyword evidence="3" id="KW-1185">Reference proteome</keyword>
<dbReference type="AlphaFoldDB" id="A0AAN6PLB9"/>
<dbReference type="GO" id="GO:0004674">
    <property type="term" value="F:protein serine/threonine kinase activity"/>
    <property type="evidence" value="ECO:0007669"/>
    <property type="project" value="TreeGrafter"/>
</dbReference>
<dbReference type="Proteomes" id="UP001303115">
    <property type="component" value="Unassembled WGS sequence"/>
</dbReference>